<dbReference type="AlphaFoldDB" id="E9DK02"/>
<dbReference type="Proteomes" id="UP000002497">
    <property type="component" value="Unassembled WGS sequence"/>
</dbReference>
<reference evidence="3" key="1">
    <citation type="journal article" date="2010" name="Genome Res.">
        <title>Population genomic sequencing of Coccidioides fungi reveals recent hybridization and transposon control.</title>
        <authorList>
            <person name="Neafsey D.E."/>
            <person name="Barker B.M."/>
            <person name="Sharpton T.J."/>
            <person name="Stajich J.E."/>
            <person name="Park D.J."/>
            <person name="Whiston E."/>
            <person name="Hung C.-Y."/>
            <person name="McMahan C."/>
            <person name="White J."/>
            <person name="Sykes S."/>
            <person name="Heiman D."/>
            <person name="Young S."/>
            <person name="Zeng Q."/>
            <person name="Abouelleil A."/>
            <person name="Aftuck L."/>
            <person name="Bessette D."/>
            <person name="Brown A."/>
            <person name="FitzGerald M."/>
            <person name="Lui A."/>
            <person name="Macdonald J.P."/>
            <person name="Priest M."/>
            <person name="Orbach M.J."/>
            <person name="Galgiani J.N."/>
            <person name="Kirkland T.N."/>
            <person name="Cole G.T."/>
            <person name="Birren B.W."/>
            <person name="Henn M.R."/>
            <person name="Taylor J.W."/>
            <person name="Rounsley S.D."/>
        </authorList>
    </citation>
    <scope>NUCLEOTIDE SEQUENCE [LARGE SCALE GENOMIC DNA]</scope>
    <source>
        <strain evidence="3">RMSCC 757 / Silveira</strain>
    </source>
</reference>
<dbReference type="VEuPathDB" id="FungiDB:CPSG_10151"/>
<name>E9DK02_COCPS</name>
<feature type="region of interest" description="Disordered" evidence="1">
    <location>
        <begin position="1"/>
        <end position="61"/>
    </location>
</feature>
<evidence type="ECO:0000256" key="1">
    <source>
        <dbReference type="SAM" id="MobiDB-lite"/>
    </source>
</evidence>
<reference evidence="3" key="2">
    <citation type="submission" date="2010-03" db="EMBL/GenBank/DDBJ databases">
        <title>The genome sequence of Coccidioides posadasii strain Silveira.</title>
        <authorList>
            <consortium name="The Broad Institute Genome Sequencing Center for Infectious Disease"/>
            <person name="Neafsey D."/>
            <person name="Orbach M."/>
            <person name="Henn M.R."/>
            <person name="Cole G.T."/>
            <person name="Galgiani J."/>
            <person name="Gardner M.J."/>
            <person name="Kirkland T.N."/>
            <person name="Taylor J.W."/>
            <person name="Young S.K."/>
            <person name="Zeng Q."/>
            <person name="Koehrsen M."/>
            <person name="Alvarado L."/>
            <person name="Berlin A."/>
            <person name="Borenstein D."/>
            <person name="Chapman S.B."/>
            <person name="Chen Z."/>
            <person name="Engels R."/>
            <person name="Freedman E."/>
            <person name="Gellesch M."/>
            <person name="Goldberg J."/>
            <person name="Griggs A."/>
            <person name="Gujja S."/>
            <person name="Heilman E."/>
            <person name="Heiman D."/>
            <person name="Howarth C."/>
            <person name="Jen D."/>
            <person name="Larson L."/>
            <person name="Mehta T."/>
            <person name="Neiman D."/>
            <person name="Park D."/>
            <person name="Pearson M."/>
            <person name="Richards J."/>
            <person name="Roberts A."/>
            <person name="Saif S."/>
            <person name="Shea T."/>
            <person name="Shenoy N."/>
            <person name="Sisk P."/>
            <person name="Stolte C."/>
            <person name="Sykes S."/>
            <person name="Walk T."/>
            <person name="White J."/>
            <person name="Yandava C."/>
            <person name="Haas B."/>
            <person name="Nusbaum C."/>
            <person name="Birren B."/>
        </authorList>
    </citation>
    <scope>NUCLEOTIDE SEQUENCE [LARGE SCALE GENOMIC DNA]</scope>
    <source>
        <strain evidence="3">RMSCC 757 / Silveira</strain>
    </source>
</reference>
<dbReference type="EMBL" id="GL636527">
    <property type="protein sequence ID" value="EFW13236.1"/>
    <property type="molecule type" value="Genomic_DNA"/>
</dbReference>
<dbReference type="HOGENOM" id="CLU_2291455_0_0_1"/>
<accession>E9DK02</accession>
<evidence type="ECO:0000313" key="2">
    <source>
        <dbReference type="EMBL" id="EFW13236.1"/>
    </source>
</evidence>
<organism evidence="3">
    <name type="scientific">Coccidioides posadasii (strain RMSCC 757 / Silveira)</name>
    <name type="common">Valley fever fungus</name>
    <dbReference type="NCBI Taxonomy" id="443226"/>
    <lineage>
        <taxon>Eukaryota</taxon>
        <taxon>Fungi</taxon>
        <taxon>Dikarya</taxon>
        <taxon>Ascomycota</taxon>
        <taxon>Pezizomycotina</taxon>
        <taxon>Eurotiomycetes</taxon>
        <taxon>Eurotiomycetidae</taxon>
        <taxon>Onygenales</taxon>
        <taxon>Onygenaceae</taxon>
        <taxon>Coccidioides</taxon>
    </lineage>
</organism>
<proteinExistence type="predicted"/>
<protein>
    <submittedName>
        <fullName evidence="2">Predicted protein</fullName>
    </submittedName>
</protein>
<keyword evidence="3" id="KW-1185">Reference proteome</keyword>
<sequence length="101" mass="11069">MAVQSSDGSETDPFRPPPRPEASGAEADGVGKSREPRREGFGTKPHVKRDRRGLVAGGRSDEAKRECLERNTFTTIAIPHKKRIAVPTFNAKGNNQGLFRL</sequence>
<gene>
    <name evidence="2" type="ORF">CPSG_10151</name>
</gene>
<evidence type="ECO:0000313" key="3">
    <source>
        <dbReference type="Proteomes" id="UP000002497"/>
    </source>
</evidence>
<feature type="compositionally biased region" description="Basic and acidic residues" evidence="1">
    <location>
        <begin position="29"/>
        <end position="41"/>
    </location>
</feature>